<dbReference type="SMART" id="SM00595">
    <property type="entry name" value="MADF"/>
    <property type="match status" value="1"/>
</dbReference>
<name>A0ABQ9JF03_9CUCU</name>
<proteinExistence type="predicted"/>
<dbReference type="EMBL" id="JAPWTJ010000716">
    <property type="protein sequence ID" value="KAJ8976164.1"/>
    <property type="molecule type" value="Genomic_DNA"/>
</dbReference>
<dbReference type="Pfam" id="PF10545">
    <property type="entry name" value="MADF_DNA_bdg"/>
    <property type="match status" value="1"/>
</dbReference>
<dbReference type="InterPro" id="IPR006578">
    <property type="entry name" value="MADF-dom"/>
</dbReference>
<sequence length="167" mass="19742">MLETVPPIISQEHFIRALLTAYKEHSILWDKNHPQYRNRTERSKALQELIEISRRYTPEADEDFVKVKVDSLRSTFRREWRKVCLSKTKATESEDVYKPTLWYYNLLLFTVGGESEENNEKCDDSVDTPKTSWNREYTAILIGLLKKTPLLIRECFKFCAVEKESCL</sequence>
<protein>
    <recommendedName>
        <fullName evidence="1">MADF domain-containing protein</fullName>
    </recommendedName>
</protein>
<keyword evidence="3" id="KW-1185">Reference proteome</keyword>
<evidence type="ECO:0000259" key="1">
    <source>
        <dbReference type="PROSITE" id="PS51029"/>
    </source>
</evidence>
<evidence type="ECO:0000313" key="3">
    <source>
        <dbReference type="Proteomes" id="UP001162164"/>
    </source>
</evidence>
<dbReference type="Proteomes" id="UP001162164">
    <property type="component" value="Unassembled WGS sequence"/>
</dbReference>
<dbReference type="PROSITE" id="PS51029">
    <property type="entry name" value="MADF"/>
    <property type="match status" value="1"/>
</dbReference>
<accession>A0ABQ9JF03</accession>
<reference evidence="2" key="1">
    <citation type="journal article" date="2023" name="Insect Mol. Biol.">
        <title>Genome sequencing provides insights into the evolution of gene families encoding plant cell wall-degrading enzymes in longhorned beetles.</title>
        <authorList>
            <person name="Shin N.R."/>
            <person name="Okamura Y."/>
            <person name="Kirsch R."/>
            <person name="Pauchet Y."/>
        </authorList>
    </citation>
    <scope>NUCLEOTIDE SEQUENCE</scope>
    <source>
        <strain evidence="2">MMC_N1</strain>
    </source>
</reference>
<dbReference type="PANTHER" id="PTHR21505:SF8">
    <property type="entry name" value="DPT-YFP REPRESSOR BY OVEREXPRESSION, ISOFORM D-RELATED"/>
    <property type="match status" value="1"/>
</dbReference>
<comment type="caution">
    <text evidence="2">The sequence shown here is derived from an EMBL/GenBank/DDBJ whole genome shotgun (WGS) entry which is preliminary data.</text>
</comment>
<evidence type="ECO:0000313" key="2">
    <source>
        <dbReference type="EMBL" id="KAJ8976164.1"/>
    </source>
</evidence>
<dbReference type="PANTHER" id="PTHR21505">
    <property type="entry name" value="MADF DOMAIN-CONTAINING PROTEIN-RELATED"/>
    <property type="match status" value="1"/>
</dbReference>
<gene>
    <name evidence="2" type="ORF">NQ317_002052</name>
</gene>
<feature type="domain" description="MADF" evidence="1">
    <location>
        <begin position="17"/>
        <end position="115"/>
    </location>
</feature>
<organism evidence="2 3">
    <name type="scientific">Molorchus minor</name>
    <dbReference type="NCBI Taxonomy" id="1323400"/>
    <lineage>
        <taxon>Eukaryota</taxon>
        <taxon>Metazoa</taxon>
        <taxon>Ecdysozoa</taxon>
        <taxon>Arthropoda</taxon>
        <taxon>Hexapoda</taxon>
        <taxon>Insecta</taxon>
        <taxon>Pterygota</taxon>
        <taxon>Neoptera</taxon>
        <taxon>Endopterygota</taxon>
        <taxon>Coleoptera</taxon>
        <taxon>Polyphaga</taxon>
        <taxon>Cucujiformia</taxon>
        <taxon>Chrysomeloidea</taxon>
        <taxon>Cerambycidae</taxon>
        <taxon>Lamiinae</taxon>
        <taxon>Monochamini</taxon>
        <taxon>Molorchus</taxon>
    </lineage>
</organism>